<dbReference type="Proteomes" id="UP000005551">
    <property type="component" value="Unassembled WGS sequence"/>
</dbReference>
<protein>
    <submittedName>
        <fullName evidence="1">Uncharacterized protein</fullName>
    </submittedName>
</protein>
<accession>I5BZX2</accession>
<keyword evidence="2" id="KW-1185">Reference proteome</keyword>
<name>I5BZX2_9BACT</name>
<comment type="caution">
    <text evidence="1">The sequence shown here is derived from an EMBL/GenBank/DDBJ whole genome shotgun (WGS) entry which is preliminary data.</text>
</comment>
<evidence type="ECO:0000313" key="1">
    <source>
        <dbReference type="EMBL" id="EIM75124.1"/>
    </source>
</evidence>
<evidence type="ECO:0000313" key="2">
    <source>
        <dbReference type="Proteomes" id="UP000005551"/>
    </source>
</evidence>
<gene>
    <name evidence="1" type="ORF">A3SI_14174</name>
</gene>
<reference evidence="1 2" key="1">
    <citation type="submission" date="2012-05" db="EMBL/GenBank/DDBJ databases">
        <title>Genome sequence of Nitritalea halalkaliphila LW7.</title>
        <authorList>
            <person name="Jangir P.K."/>
            <person name="Singh A."/>
            <person name="Shivaji S."/>
            <person name="Sharma R."/>
        </authorList>
    </citation>
    <scope>NUCLEOTIDE SEQUENCE [LARGE SCALE GENOMIC DNA]</scope>
    <source>
        <strain evidence="1 2">LW7</strain>
    </source>
</reference>
<organism evidence="1 2">
    <name type="scientific">Nitritalea halalkaliphila LW7</name>
    <dbReference type="NCBI Taxonomy" id="1189621"/>
    <lineage>
        <taxon>Bacteria</taxon>
        <taxon>Pseudomonadati</taxon>
        <taxon>Bacteroidota</taxon>
        <taxon>Cytophagia</taxon>
        <taxon>Cytophagales</taxon>
        <taxon>Cyclobacteriaceae</taxon>
        <taxon>Nitritalea</taxon>
    </lineage>
</organism>
<dbReference type="EMBL" id="AJYA01000033">
    <property type="protein sequence ID" value="EIM75124.1"/>
    <property type="molecule type" value="Genomic_DNA"/>
</dbReference>
<dbReference type="AlphaFoldDB" id="I5BZX2"/>
<sequence length="141" mass="15223">MGGVLVGAIASVHDVRSDMLAEKMGGAGAAVPHDHHIHFHGQNIIYGIDERFSFFYGAIARGKIQNICRESFFRQLKTELGTGGVLKKDICDGDIAQGRDFFNGPIDDLLKVGGCFEDELDIGFGKAFDAEEVARAELGHG</sequence>
<proteinExistence type="predicted"/>